<evidence type="ECO:0000313" key="2">
    <source>
        <dbReference type="EMBL" id="CAK7232859.1"/>
    </source>
</evidence>
<accession>A0ABP0CNU8</accession>
<protein>
    <recommendedName>
        <fullName evidence="4">Dead deah box DNA helicase</fullName>
    </recommendedName>
</protein>
<feature type="region of interest" description="Disordered" evidence="1">
    <location>
        <begin position="197"/>
        <end position="219"/>
    </location>
</feature>
<sequence>MDSSRASSAASTILFDSDLPSPDITFDSAAAVFDRLYHPGFTDDALVVGHVSPDDFQALEAERDARGRKCRFFFLREAEMVIVTIPTGPHEQLHISFTINLNRAMSRMGVENEWEWMAAEMYSASSGSAGEGDASGGPASVRTVIDWPTLVIESGYTQTIQSLRAKARWWFAASGHRIKVVLLVKMHLSQSSVQVEKWTEPAPTGRPGATTTRRSVQTGQAAWQPVRRQVLEVLWTGATPIRAVPREDRANPALYRVNGGPLTLGFAELFLRAPVGGEHDFVLTDLELQHIAARAWKRL</sequence>
<keyword evidence="3" id="KW-1185">Reference proteome</keyword>
<dbReference type="Proteomes" id="UP001642405">
    <property type="component" value="Unassembled WGS sequence"/>
</dbReference>
<reference evidence="2 3" key="1">
    <citation type="submission" date="2024-01" db="EMBL/GenBank/DDBJ databases">
        <authorList>
            <person name="Allen C."/>
            <person name="Tagirdzhanova G."/>
        </authorList>
    </citation>
    <scope>NUCLEOTIDE SEQUENCE [LARGE SCALE GENOMIC DNA]</scope>
</reference>
<feature type="compositionally biased region" description="Low complexity" evidence="1">
    <location>
        <begin position="201"/>
        <end position="214"/>
    </location>
</feature>
<evidence type="ECO:0000313" key="3">
    <source>
        <dbReference type="Proteomes" id="UP001642405"/>
    </source>
</evidence>
<organism evidence="2 3">
    <name type="scientific">Sporothrix curviconia</name>
    <dbReference type="NCBI Taxonomy" id="1260050"/>
    <lineage>
        <taxon>Eukaryota</taxon>
        <taxon>Fungi</taxon>
        <taxon>Dikarya</taxon>
        <taxon>Ascomycota</taxon>
        <taxon>Pezizomycotina</taxon>
        <taxon>Sordariomycetes</taxon>
        <taxon>Sordariomycetidae</taxon>
        <taxon>Ophiostomatales</taxon>
        <taxon>Ophiostomataceae</taxon>
        <taxon>Sporothrix</taxon>
    </lineage>
</organism>
<dbReference type="EMBL" id="CAWUHB010000068">
    <property type="protein sequence ID" value="CAK7232859.1"/>
    <property type="molecule type" value="Genomic_DNA"/>
</dbReference>
<name>A0ABP0CNU8_9PEZI</name>
<proteinExistence type="predicted"/>
<comment type="caution">
    <text evidence="2">The sequence shown here is derived from an EMBL/GenBank/DDBJ whole genome shotgun (WGS) entry which is preliminary data.</text>
</comment>
<gene>
    <name evidence="2" type="ORF">SCUCBS95973_008400</name>
</gene>
<evidence type="ECO:0000256" key="1">
    <source>
        <dbReference type="SAM" id="MobiDB-lite"/>
    </source>
</evidence>
<evidence type="ECO:0008006" key="4">
    <source>
        <dbReference type="Google" id="ProtNLM"/>
    </source>
</evidence>